<gene>
    <name evidence="2" type="ORF">niasHT_017308</name>
</gene>
<organism evidence="2 3">
    <name type="scientific">Heterodera trifolii</name>
    <dbReference type="NCBI Taxonomy" id="157864"/>
    <lineage>
        <taxon>Eukaryota</taxon>
        <taxon>Metazoa</taxon>
        <taxon>Ecdysozoa</taxon>
        <taxon>Nematoda</taxon>
        <taxon>Chromadorea</taxon>
        <taxon>Rhabditida</taxon>
        <taxon>Tylenchina</taxon>
        <taxon>Tylenchomorpha</taxon>
        <taxon>Tylenchoidea</taxon>
        <taxon>Heteroderidae</taxon>
        <taxon>Heteroderinae</taxon>
        <taxon>Heterodera</taxon>
    </lineage>
</organism>
<keyword evidence="1" id="KW-0472">Membrane</keyword>
<feature type="transmembrane region" description="Helical" evidence="1">
    <location>
        <begin position="95"/>
        <end position="117"/>
    </location>
</feature>
<sequence length="203" mass="22808">MNGWLLKKRNLKSNVVVVEETVGEVVQHHERNHDSSDNLHNVRNCAVKTALGGINNLTEFLREGKTDTTCPTETTATVSSPIICPPPPPTTTHSILLLFITSLLLLVFFAQAFKMGIVARRLLKNRAIQKQLDRRQKNLKTFRRQQAAAAARSSIIVRSAGIGLPRTEPVNQRQEICTVPSHEVIYDVPFDAQREEEEDEDSF</sequence>
<keyword evidence="1" id="KW-0812">Transmembrane</keyword>
<evidence type="ECO:0000256" key="1">
    <source>
        <dbReference type="SAM" id="Phobius"/>
    </source>
</evidence>
<keyword evidence="3" id="KW-1185">Reference proteome</keyword>
<keyword evidence="1" id="KW-1133">Transmembrane helix</keyword>
<name>A0ABD2LJA2_9BILA</name>
<evidence type="ECO:0000313" key="3">
    <source>
        <dbReference type="Proteomes" id="UP001620626"/>
    </source>
</evidence>
<reference evidence="2 3" key="1">
    <citation type="submission" date="2024-10" db="EMBL/GenBank/DDBJ databases">
        <authorList>
            <person name="Kim D."/>
        </authorList>
    </citation>
    <scope>NUCLEOTIDE SEQUENCE [LARGE SCALE GENOMIC DNA]</scope>
    <source>
        <strain evidence="2">BH-2024</strain>
    </source>
</reference>
<protein>
    <recommendedName>
        <fullName evidence="4">Transmembrane protein</fullName>
    </recommendedName>
</protein>
<dbReference type="AlphaFoldDB" id="A0ABD2LJA2"/>
<evidence type="ECO:0000313" key="2">
    <source>
        <dbReference type="EMBL" id="KAL3114444.1"/>
    </source>
</evidence>
<comment type="caution">
    <text evidence="2">The sequence shown here is derived from an EMBL/GenBank/DDBJ whole genome shotgun (WGS) entry which is preliminary data.</text>
</comment>
<proteinExistence type="predicted"/>
<accession>A0ABD2LJA2</accession>
<dbReference type="EMBL" id="JBICBT010000417">
    <property type="protein sequence ID" value="KAL3114444.1"/>
    <property type="molecule type" value="Genomic_DNA"/>
</dbReference>
<evidence type="ECO:0008006" key="4">
    <source>
        <dbReference type="Google" id="ProtNLM"/>
    </source>
</evidence>
<dbReference type="Proteomes" id="UP001620626">
    <property type="component" value="Unassembled WGS sequence"/>
</dbReference>